<organism evidence="3 4">
    <name type="scientific">Kwoniella newhampshirensis</name>
    <dbReference type="NCBI Taxonomy" id="1651941"/>
    <lineage>
        <taxon>Eukaryota</taxon>
        <taxon>Fungi</taxon>
        <taxon>Dikarya</taxon>
        <taxon>Basidiomycota</taxon>
        <taxon>Agaricomycotina</taxon>
        <taxon>Tremellomycetes</taxon>
        <taxon>Tremellales</taxon>
        <taxon>Cryptococcaceae</taxon>
        <taxon>Kwoniella</taxon>
    </lineage>
</organism>
<dbReference type="AlphaFoldDB" id="A0AAW0Z398"/>
<keyword evidence="4" id="KW-1185">Reference proteome</keyword>
<feature type="compositionally biased region" description="Polar residues" evidence="1">
    <location>
        <begin position="28"/>
        <end position="40"/>
    </location>
</feature>
<evidence type="ECO:0000256" key="2">
    <source>
        <dbReference type="SAM" id="Phobius"/>
    </source>
</evidence>
<feature type="transmembrane region" description="Helical" evidence="2">
    <location>
        <begin position="221"/>
        <end position="242"/>
    </location>
</feature>
<reference evidence="3 4" key="1">
    <citation type="journal article" date="2024" name="bioRxiv">
        <title>Comparative genomics of Cryptococcus and Kwoniella reveals pathogenesis evolution and contrasting karyotype dynamics via intercentromeric recombination or chromosome fusion.</title>
        <authorList>
            <person name="Coelho M.A."/>
            <person name="David-Palma M."/>
            <person name="Shea T."/>
            <person name="Bowers K."/>
            <person name="McGinley-Smith S."/>
            <person name="Mohammad A.W."/>
            <person name="Gnirke A."/>
            <person name="Yurkov A.M."/>
            <person name="Nowrousian M."/>
            <person name="Sun S."/>
            <person name="Cuomo C.A."/>
            <person name="Heitman J."/>
        </authorList>
    </citation>
    <scope>NUCLEOTIDE SEQUENCE [LARGE SCALE GENOMIC DNA]</scope>
    <source>
        <strain evidence="3 4">CBS 13917</strain>
    </source>
</reference>
<keyword evidence="2" id="KW-0472">Membrane</keyword>
<dbReference type="RefSeq" id="XP_066804876.1">
    <property type="nucleotide sequence ID" value="XM_066944953.1"/>
</dbReference>
<evidence type="ECO:0008006" key="5">
    <source>
        <dbReference type="Google" id="ProtNLM"/>
    </source>
</evidence>
<feature type="region of interest" description="Disordered" evidence="1">
    <location>
        <begin position="1"/>
        <end position="94"/>
    </location>
</feature>
<feature type="compositionally biased region" description="Low complexity" evidence="1">
    <location>
        <begin position="63"/>
        <end position="80"/>
    </location>
</feature>
<dbReference type="EMBL" id="JBCAWK010000003">
    <property type="protein sequence ID" value="KAK8864580.1"/>
    <property type="molecule type" value="Genomic_DNA"/>
</dbReference>
<dbReference type="Pfam" id="PF16015">
    <property type="entry name" value="Promethin"/>
    <property type="match status" value="1"/>
</dbReference>
<evidence type="ECO:0000313" key="4">
    <source>
        <dbReference type="Proteomes" id="UP001388673"/>
    </source>
</evidence>
<proteinExistence type="predicted"/>
<accession>A0AAW0Z398</accession>
<dbReference type="KEGG" id="kne:92179089"/>
<dbReference type="GeneID" id="92179089"/>
<feature type="transmembrane region" description="Helical" evidence="2">
    <location>
        <begin position="154"/>
        <end position="180"/>
    </location>
</feature>
<protein>
    <recommendedName>
        <fullName evidence="5">Transmembrane protein</fullName>
    </recommendedName>
</protein>
<evidence type="ECO:0000313" key="3">
    <source>
        <dbReference type="EMBL" id="KAK8864580.1"/>
    </source>
</evidence>
<evidence type="ECO:0000256" key="1">
    <source>
        <dbReference type="SAM" id="MobiDB-lite"/>
    </source>
</evidence>
<gene>
    <name evidence="3" type="ORF">IAR55_001830</name>
</gene>
<keyword evidence="2" id="KW-1133">Transmembrane helix</keyword>
<sequence>MPHSTARNDDDDMSDLVKISPPSSSPSLMSYTETVPSMKSVSEGGYRSHSHSQSHSEIGSRASSFDSSEPSGESTISSASMAAPSNQVQRHDDEHVDIGRPSVQGVRSDEEVVKDVRGAVEGTVRRVREQSDKFQLAARPYADKIRSFAENRPVLFTFIALWMIISAIPVALFLGFAILATLTVASIAAFFVAASVIGIILFAVAALAGTVLFAMTFLLPVLLVTTALTLMALSTLLSLFLAHRLYLHLSVSTSKAADLNVHTLSVGIRAFIEETLERINLKLPGFLANLTEAKPVQEKVGLRWGDDNDGQWTIDEKKDMDGGDQTPSILKQGGWSFDDEKTKASGKGYKYNVSVPLPLGSKKGPIEAPVEHWGLNNS</sequence>
<dbReference type="Proteomes" id="UP001388673">
    <property type="component" value="Unassembled WGS sequence"/>
</dbReference>
<feature type="region of interest" description="Disordered" evidence="1">
    <location>
        <begin position="313"/>
        <end position="346"/>
    </location>
</feature>
<feature type="transmembrane region" description="Helical" evidence="2">
    <location>
        <begin position="187"/>
        <end position="215"/>
    </location>
</feature>
<comment type="caution">
    <text evidence="3">The sequence shown here is derived from an EMBL/GenBank/DDBJ whole genome shotgun (WGS) entry which is preliminary data.</text>
</comment>
<keyword evidence="2" id="KW-0812">Transmembrane</keyword>
<name>A0AAW0Z398_9TREE</name>